<dbReference type="AlphaFoldDB" id="A0A944D8D7"/>
<organism evidence="1 2">
    <name type="scientific">Denitromonas iodatirespirans</name>
    <dbReference type="NCBI Taxonomy" id="2795389"/>
    <lineage>
        <taxon>Bacteria</taxon>
        <taxon>Pseudomonadati</taxon>
        <taxon>Pseudomonadota</taxon>
        <taxon>Betaproteobacteria</taxon>
        <taxon>Rhodocyclales</taxon>
        <taxon>Zoogloeaceae</taxon>
        <taxon>Denitromonas</taxon>
    </lineage>
</organism>
<accession>A0A944D8D7</accession>
<dbReference type="EMBL" id="JAEKFT010000003">
    <property type="protein sequence ID" value="MBT0960231.1"/>
    <property type="molecule type" value="Genomic_DNA"/>
</dbReference>
<sequence length="192" mass="20837">MIDEDSIWTLVCDRDVIDMSEAVGKPYALDQFVRLRLAMLGSGSVLAVEPARRINAWVDRRGFAAQIEVLRDHQYHQIAQGLAQMQVYVGLEPGAPPAAEDHRGILRSGAALLRAAEARLAAGGQEADRLAGEAFRRTVADLSQILSGAVTPQSVFADITQPVPSAQLPDREAVDEAVAGRCFLVPVRLKRQ</sequence>
<dbReference type="Proteomes" id="UP000694660">
    <property type="component" value="Unassembled WGS sequence"/>
</dbReference>
<proteinExistence type="predicted"/>
<comment type="caution">
    <text evidence="1">The sequence shown here is derived from an EMBL/GenBank/DDBJ whole genome shotgun (WGS) entry which is preliminary data.</text>
</comment>
<evidence type="ECO:0000313" key="1">
    <source>
        <dbReference type="EMBL" id="MBT0960231.1"/>
    </source>
</evidence>
<name>A0A944D8D7_DENI1</name>
<gene>
    <name evidence="1" type="ORF">I8J34_03500</name>
</gene>
<evidence type="ECO:0000313" key="2">
    <source>
        <dbReference type="Proteomes" id="UP000694660"/>
    </source>
</evidence>
<reference evidence="2" key="1">
    <citation type="journal article" date="2022" name="ISME J.">
        <title>Genetic and phylogenetic analysis of dissimilatory iodate-reducing bacteria identifies potential niches across the world's oceans.</title>
        <authorList>
            <person name="Reyes-Umana V."/>
            <person name="Henning Z."/>
            <person name="Lee K."/>
            <person name="Barnum T.P."/>
            <person name="Coates J.D."/>
        </authorList>
    </citation>
    <scope>NUCLEOTIDE SEQUENCE [LARGE SCALE GENOMIC DNA]</scope>
    <source>
        <strain evidence="2">IR12</strain>
    </source>
</reference>
<keyword evidence="2" id="KW-1185">Reference proteome</keyword>
<dbReference type="RefSeq" id="WP_214359984.1">
    <property type="nucleotide sequence ID" value="NZ_JAEKFT010000003.1"/>
</dbReference>
<protein>
    <submittedName>
        <fullName evidence="1">Uncharacterized protein</fullName>
    </submittedName>
</protein>